<feature type="compositionally biased region" description="Polar residues" evidence="1">
    <location>
        <begin position="70"/>
        <end position="82"/>
    </location>
</feature>
<dbReference type="EMBL" id="NESQ01000098">
    <property type="protein sequence ID" value="PUU79172.1"/>
    <property type="molecule type" value="Genomic_DNA"/>
</dbReference>
<reference evidence="2 3" key="1">
    <citation type="submission" date="2017-04" db="EMBL/GenBank/DDBJ databases">
        <title>Draft genome sequence of Tuber borchii Vittad., a whitish edible truffle.</title>
        <authorList>
            <consortium name="DOE Joint Genome Institute"/>
            <person name="Murat C."/>
            <person name="Kuo A."/>
            <person name="Barry K.W."/>
            <person name="Clum A."/>
            <person name="Dockter R.B."/>
            <person name="Fauchery L."/>
            <person name="Iotti M."/>
            <person name="Kohler A."/>
            <person name="Labutti K."/>
            <person name="Lindquist E.A."/>
            <person name="Lipzen A."/>
            <person name="Ohm R.A."/>
            <person name="Wang M."/>
            <person name="Grigoriev I.V."/>
            <person name="Zambonelli A."/>
            <person name="Martin F.M."/>
        </authorList>
    </citation>
    <scope>NUCLEOTIDE SEQUENCE [LARGE SCALE GENOMIC DNA]</scope>
    <source>
        <strain evidence="2 3">Tbo3840</strain>
    </source>
</reference>
<feature type="region of interest" description="Disordered" evidence="1">
    <location>
        <begin position="22"/>
        <end position="82"/>
    </location>
</feature>
<evidence type="ECO:0000313" key="2">
    <source>
        <dbReference type="EMBL" id="PUU79172.1"/>
    </source>
</evidence>
<dbReference type="AlphaFoldDB" id="A0A2T6ZUK3"/>
<proteinExistence type="predicted"/>
<keyword evidence="3" id="KW-1185">Reference proteome</keyword>
<gene>
    <name evidence="2" type="ORF">B9Z19DRAFT_1082317</name>
</gene>
<name>A0A2T6ZUK3_TUBBO</name>
<evidence type="ECO:0000313" key="3">
    <source>
        <dbReference type="Proteomes" id="UP000244722"/>
    </source>
</evidence>
<protein>
    <submittedName>
        <fullName evidence="2">Uncharacterized protein</fullName>
    </submittedName>
</protein>
<dbReference type="Proteomes" id="UP000244722">
    <property type="component" value="Unassembled WGS sequence"/>
</dbReference>
<sequence length="82" mass="8776">MIQFVLKLISCEGLQFVCCFRPSNPSEHPEGSQRQPENAITRQPGPPRPMTAAITVPTGAAPRVQRSDRTSQTASAPSNSAA</sequence>
<organism evidence="2 3">
    <name type="scientific">Tuber borchii</name>
    <name type="common">White truffle</name>
    <dbReference type="NCBI Taxonomy" id="42251"/>
    <lineage>
        <taxon>Eukaryota</taxon>
        <taxon>Fungi</taxon>
        <taxon>Dikarya</taxon>
        <taxon>Ascomycota</taxon>
        <taxon>Pezizomycotina</taxon>
        <taxon>Pezizomycetes</taxon>
        <taxon>Pezizales</taxon>
        <taxon>Tuberaceae</taxon>
        <taxon>Tuber</taxon>
    </lineage>
</organism>
<evidence type="ECO:0000256" key="1">
    <source>
        <dbReference type="SAM" id="MobiDB-lite"/>
    </source>
</evidence>
<feature type="compositionally biased region" description="Polar residues" evidence="1">
    <location>
        <begin position="32"/>
        <end position="41"/>
    </location>
</feature>
<accession>A0A2T6ZUK3</accession>
<comment type="caution">
    <text evidence="2">The sequence shown here is derived from an EMBL/GenBank/DDBJ whole genome shotgun (WGS) entry which is preliminary data.</text>
</comment>